<proteinExistence type="predicted"/>
<dbReference type="RefSeq" id="WP_000412896.1">
    <property type="nucleotide sequence ID" value="NZ_ALJN01000012.1"/>
</dbReference>
<name>J4TFK6_STROR</name>
<dbReference type="AlphaFoldDB" id="J4TFK6"/>
<feature type="transmembrane region" description="Helical" evidence="1">
    <location>
        <begin position="24"/>
        <end position="45"/>
    </location>
</feature>
<comment type="caution">
    <text evidence="2">The sequence shown here is derived from an EMBL/GenBank/DDBJ whole genome shotgun (WGS) entry which is preliminary data.</text>
</comment>
<dbReference type="Proteomes" id="UP000006745">
    <property type="component" value="Unassembled WGS sequence"/>
</dbReference>
<evidence type="ECO:0000313" key="3">
    <source>
        <dbReference type="Proteomes" id="UP000006745"/>
    </source>
</evidence>
<sequence>MEKLDHIYQIVQQFINDYGLKMTLGLLIVILVFMILILPLLRLFWGWIKNLFFKPQYEKWSLNRPNHIKKVARTEKKRLKYLRSLGEYNGNPYLYLGKNQSRYAVLHNVENPSYKLLKAIKRWLFSWDIIEFDIKISDENHF</sequence>
<gene>
    <name evidence="2" type="ORF">HMPREF1125_2017</name>
</gene>
<evidence type="ECO:0000313" key="2">
    <source>
        <dbReference type="EMBL" id="EJP21644.1"/>
    </source>
</evidence>
<keyword evidence="1" id="KW-0812">Transmembrane</keyword>
<organism evidence="2 3">
    <name type="scientific">Streptococcus oralis SK304</name>
    <dbReference type="NCBI Taxonomy" id="1161421"/>
    <lineage>
        <taxon>Bacteria</taxon>
        <taxon>Bacillati</taxon>
        <taxon>Bacillota</taxon>
        <taxon>Bacilli</taxon>
        <taxon>Lactobacillales</taxon>
        <taxon>Streptococcaceae</taxon>
        <taxon>Streptococcus</taxon>
    </lineage>
</organism>
<evidence type="ECO:0000256" key="1">
    <source>
        <dbReference type="SAM" id="Phobius"/>
    </source>
</evidence>
<dbReference type="EMBL" id="ALJN01000012">
    <property type="protein sequence ID" value="EJP21644.1"/>
    <property type="molecule type" value="Genomic_DNA"/>
</dbReference>
<accession>J4TFK6</accession>
<keyword evidence="1" id="KW-0472">Membrane</keyword>
<keyword evidence="1" id="KW-1133">Transmembrane helix</keyword>
<dbReference type="PATRIC" id="fig|1161421.3.peg.748"/>
<reference evidence="2 3" key="1">
    <citation type="submission" date="2012-07" db="EMBL/GenBank/DDBJ databases">
        <authorList>
            <person name="Durkin A.S."/>
            <person name="McCorrison J."/>
            <person name="Torralba M."/>
            <person name="Gillis M."/>
            <person name="Methe B."/>
            <person name="Sutton G."/>
            <person name="Nelson K.E."/>
        </authorList>
    </citation>
    <scope>NUCLEOTIDE SEQUENCE [LARGE SCALE GENOMIC DNA]</scope>
    <source>
        <strain evidence="2 3">SK304</strain>
    </source>
</reference>
<protein>
    <submittedName>
        <fullName evidence="2">Uncharacterized protein</fullName>
    </submittedName>
</protein>